<dbReference type="PANTHER" id="PTHR21064:SF5">
    <property type="entry name" value="SLR1880 PROTEIN"/>
    <property type="match status" value="1"/>
</dbReference>
<dbReference type="InterPro" id="IPR011009">
    <property type="entry name" value="Kinase-like_dom_sf"/>
</dbReference>
<name>A9BA18_PROM4</name>
<dbReference type="HOGENOM" id="CLU_037718_0_0_3"/>
<dbReference type="OrthoDB" id="526037at2"/>
<feature type="domain" description="Aminoglycoside phosphotransferase" evidence="1">
    <location>
        <begin position="96"/>
        <end position="282"/>
    </location>
</feature>
<evidence type="ECO:0000259" key="1">
    <source>
        <dbReference type="Pfam" id="PF01636"/>
    </source>
</evidence>
<proteinExistence type="predicted"/>
<organism evidence="2 3">
    <name type="scientific">Prochlorococcus marinus (strain MIT 9211)</name>
    <dbReference type="NCBI Taxonomy" id="93059"/>
    <lineage>
        <taxon>Bacteria</taxon>
        <taxon>Bacillati</taxon>
        <taxon>Cyanobacteriota</taxon>
        <taxon>Cyanophyceae</taxon>
        <taxon>Synechococcales</taxon>
        <taxon>Prochlorococcaceae</taxon>
        <taxon>Prochlorococcus</taxon>
    </lineage>
</organism>
<dbReference type="Pfam" id="PF01636">
    <property type="entry name" value="APH"/>
    <property type="match status" value="1"/>
</dbReference>
<dbReference type="AlphaFoldDB" id="A9BA18"/>
<gene>
    <name evidence="2" type="ordered locus">P9211_07491</name>
</gene>
<dbReference type="InterPro" id="IPR050249">
    <property type="entry name" value="Pseudomonas-type_ThrB"/>
</dbReference>
<dbReference type="KEGG" id="pmj:P9211_07491"/>
<sequence length="384" mass="44036">MIGKSDTSKKDLYQIALYFSSKGIVKDIQLISSGNINNTYLVRCSEDSCFEIFILQTINTRVFSSPIALINNHLIFLDYIQEIENNRSDLEHIHLTFPRLLLNSYSNDYLLKYKEKSWRAFEFVPQSKTILCLSSSKQAYEVGKALGAFHSLSHSFPLHKLSKSIDSLHSFGNHLSNFYNTIQNKTCKQNSQEELKNRVDTIISFIKNNKDKVINIDSLFISPPLSFGLIHGDTKSANFLFDELSDQILSIIDMDTIQSGYLIYDIADCCRSCCNQSGEEPKDTDLINFDLIIFGSILKGYLLYSDKLLNKNDLKYLPATIYSITFELAIRFFTDYLSGDTYFETTYPKQNLFRAEVQLALLQDIQQKWEDIKEIVTSLASDLN</sequence>
<evidence type="ECO:0000313" key="2">
    <source>
        <dbReference type="EMBL" id="ABX08680.1"/>
    </source>
</evidence>
<dbReference type="Gene3D" id="3.90.1200.10">
    <property type="match status" value="1"/>
</dbReference>
<reference evidence="2 3" key="1">
    <citation type="journal article" date="2007" name="PLoS Genet.">
        <title>Patterns and implications of gene gain and loss in the evolution of Prochlorococcus.</title>
        <authorList>
            <person name="Kettler G.C."/>
            <person name="Martiny A.C."/>
            <person name="Huang K."/>
            <person name="Zucker J."/>
            <person name="Coleman M.L."/>
            <person name="Rodrigue S."/>
            <person name="Chen F."/>
            <person name="Lapidus A."/>
            <person name="Ferriera S."/>
            <person name="Johnson J."/>
            <person name="Steglich C."/>
            <person name="Church G.M."/>
            <person name="Richardson P."/>
            <person name="Chisholm S.W."/>
        </authorList>
    </citation>
    <scope>NUCLEOTIDE SEQUENCE [LARGE SCALE GENOMIC DNA]</scope>
    <source>
        <strain evidence="3">MIT 9211</strain>
    </source>
</reference>
<accession>A9BA18</accession>
<dbReference type="EMBL" id="CP000878">
    <property type="protein sequence ID" value="ABX08680.1"/>
    <property type="molecule type" value="Genomic_DNA"/>
</dbReference>
<dbReference type="SUPFAM" id="SSF56112">
    <property type="entry name" value="Protein kinase-like (PK-like)"/>
    <property type="match status" value="1"/>
</dbReference>
<protein>
    <recommendedName>
        <fullName evidence="1">Aminoglycoside phosphotransferase domain-containing protein</fullName>
    </recommendedName>
</protein>
<dbReference type="PANTHER" id="PTHR21064">
    <property type="entry name" value="AMINOGLYCOSIDE PHOSPHOTRANSFERASE DOMAIN-CONTAINING PROTEIN-RELATED"/>
    <property type="match status" value="1"/>
</dbReference>
<dbReference type="eggNOG" id="COG2334">
    <property type="taxonomic scope" value="Bacteria"/>
</dbReference>
<dbReference type="Proteomes" id="UP000000788">
    <property type="component" value="Chromosome"/>
</dbReference>
<evidence type="ECO:0000313" key="3">
    <source>
        <dbReference type="Proteomes" id="UP000000788"/>
    </source>
</evidence>
<dbReference type="InterPro" id="IPR002575">
    <property type="entry name" value="Aminoglycoside_PTrfase"/>
</dbReference>
<dbReference type="STRING" id="93059.P9211_07491"/>
<keyword evidence="3" id="KW-1185">Reference proteome</keyword>